<dbReference type="PANTHER" id="PTHR34861">
    <property type="match status" value="1"/>
</dbReference>
<reference evidence="1 2" key="1">
    <citation type="submission" date="2023-07" db="EMBL/GenBank/DDBJ databases">
        <title>Sequencing the genomes of 1000 actinobacteria strains.</title>
        <authorList>
            <person name="Klenk H.-P."/>
        </authorList>
    </citation>
    <scope>NUCLEOTIDE SEQUENCE [LARGE SCALE GENOMIC DNA]</scope>
    <source>
        <strain evidence="1 2">DSM 45805</strain>
    </source>
</reference>
<comment type="caution">
    <text evidence="1">The sequence shown here is derived from an EMBL/GenBank/DDBJ whole genome shotgun (WGS) entry which is preliminary data.</text>
</comment>
<gene>
    <name evidence="1" type="ORF">FB470_005349</name>
</gene>
<dbReference type="SUPFAM" id="SSF102198">
    <property type="entry name" value="Putative cyclase"/>
    <property type="match status" value="1"/>
</dbReference>
<dbReference type="Pfam" id="PF04199">
    <property type="entry name" value="Cyclase"/>
    <property type="match status" value="1"/>
</dbReference>
<keyword evidence="2" id="KW-1185">Reference proteome</keyword>
<dbReference type="RefSeq" id="WP_306995969.1">
    <property type="nucleotide sequence ID" value="NZ_JAUSUT010000001.1"/>
</dbReference>
<sequence length="281" mass="30090">MSTETPVHATGCWEQEVEFPPPGRFRVYDLAHRLHTGIPHHPNHPPYSFSLTKRHGEVMYPDGVSAAAEMITTGGHVGTHVDGLAHVSKLGKVYGGVDITGHQSYSEGMREVSVHELNPLFAPGHLVDATVVLGRPLTPEDGIGAEVFEAWFAEHPAPRPGSVVLVRTGWDLLWEDNAAYLATSTGAPGVSLSGARWLTDHGVRATGCDTVAYERVPSPALEVHCHLLLEHGVPIMEAMNLATLATEGVWDFFFTASPLPIQGGTGSPIRPLAFVPAAVNA</sequence>
<proteinExistence type="predicted"/>
<dbReference type="InterPro" id="IPR007325">
    <property type="entry name" value="KFase/CYL"/>
</dbReference>
<dbReference type="EMBL" id="JAUSUT010000001">
    <property type="protein sequence ID" value="MDQ0381355.1"/>
    <property type="molecule type" value="Genomic_DNA"/>
</dbReference>
<dbReference type="PANTHER" id="PTHR34861:SF10">
    <property type="entry name" value="CYCLASE"/>
    <property type="match status" value="1"/>
</dbReference>
<dbReference type="InterPro" id="IPR037175">
    <property type="entry name" value="KFase_sf"/>
</dbReference>
<name>A0ABU0F2Q5_9PSEU</name>
<evidence type="ECO:0000313" key="1">
    <source>
        <dbReference type="EMBL" id="MDQ0381355.1"/>
    </source>
</evidence>
<dbReference type="Proteomes" id="UP001229651">
    <property type="component" value="Unassembled WGS sequence"/>
</dbReference>
<protein>
    <submittedName>
        <fullName evidence="1">Kynurenine formamidase</fullName>
    </submittedName>
</protein>
<dbReference type="Gene3D" id="3.50.30.50">
    <property type="entry name" value="Putative cyclase"/>
    <property type="match status" value="1"/>
</dbReference>
<organism evidence="1 2">
    <name type="scientific">Amycolatopsis thermophila</name>
    <dbReference type="NCBI Taxonomy" id="206084"/>
    <lineage>
        <taxon>Bacteria</taxon>
        <taxon>Bacillati</taxon>
        <taxon>Actinomycetota</taxon>
        <taxon>Actinomycetes</taxon>
        <taxon>Pseudonocardiales</taxon>
        <taxon>Pseudonocardiaceae</taxon>
        <taxon>Amycolatopsis</taxon>
    </lineage>
</organism>
<evidence type="ECO:0000313" key="2">
    <source>
        <dbReference type="Proteomes" id="UP001229651"/>
    </source>
</evidence>
<accession>A0ABU0F2Q5</accession>